<dbReference type="Gene3D" id="1.20.120.530">
    <property type="entry name" value="GntR ligand-binding domain-like"/>
    <property type="match status" value="1"/>
</dbReference>
<comment type="caution">
    <text evidence="5">The sequence shown here is derived from an EMBL/GenBank/DDBJ whole genome shotgun (WGS) entry which is preliminary data.</text>
</comment>
<dbReference type="SUPFAM" id="SSF46785">
    <property type="entry name" value="Winged helix' DNA-binding domain"/>
    <property type="match status" value="1"/>
</dbReference>
<keyword evidence="1" id="KW-0805">Transcription regulation</keyword>
<dbReference type="InterPro" id="IPR036390">
    <property type="entry name" value="WH_DNA-bd_sf"/>
</dbReference>
<sequence>MARPSLHTAVLDSVGRAITSGDAPPGTPLTLDGIGAQHGVSRTVAREVMRMLEGLGMVRSRRRVGLVVLGIEDWNVLDPRIIRWRLQGPGRDAQLRSLTELRHAVEPLAAAGAARHAGPQVRGELLDLARRMRSTGEAGDLTEFLALDVRMHELLLRSSGNEMFGPLADVVAEVLAGRTHLGLMPASPVPEALDQHEAVARAVADGDPDAAEAAMAAIVGEVRHALARRDGERVGS</sequence>
<name>A0ABQ2B7Q4_9MICO</name>
<keyword evidence="3" id="KW-0804">Transcription</keyword>
<reference evidence="6" key="1">
    <citation type="journal article" date="2019" name="Int. J. Syst. Evol. Microbiol.">
        <title>The Global Catalogue of Microorganisms (GCM) 10K type strain sequencing project: providing services to taxonomists for standard genome sequencing and annotation.</title>
        <authorList>
            <consortium name="The Broad Institute Genomics Platform"/>
            <consortium name="The Broad Institute Genome Sequencing Center for Infectious Disease"/>
            <person name="Wu L."/>
            <person name="Ma J."/>
        </authorList>
    </citation>
    <scope>NUCLEOTIDE SEQUENCE [LARGE SCALE GENOMIC DNA]</scope>
    <source>
        <strain evidence="6">CCM 8653</strain>
    </source>
</reference>
<dbReference type="RefSeq" id="WP_188524443.1">
    <property type="nucleotide sequence ID" value="NZ_BMDG01000010.1"/>
</dbReference>
<feature type="domain" description="HTH gntR-type" evidence="4">
    <location>
        <begin position="4"/>
        <end position="71"/>
    </location>
</feature>
<dbReference type="InterPro" id="IPR011711">
    <property type="entry name" value="GntR_C"/>
</dbReference>
<dbReference type="InterPro" id="IPR036388">
    <property type="entry name" value="WH-like_DNA-bd_sf"/>
</dbReference>
<dbReference type="PROSITE" id="PS50949">
    <property type="entry name" value="HTH_GNTR"/>
    <property type="match status" value="1"/>
</dbReference>
<dbReference type="Gene3D" id="1.10.10.10">
    <property type="entry name" value="Winged helix-like DNA-binding domain superfamily/Winged helix DNA-binding domain"/>
    <property type="match status" value="1"/>
</dbReference>
<dbReference type="InterPro" id="IPR008920">
    <property type="entry name" value="TF_FadR/GntR_C"/>
</dbReference>
<proteinExistence type="predicted"/>
<dbReference type="Pfam" id="PF07729">
    <property type="entry name" value="FCD"/>
    <property type="match status" value="1"/>
</dbReference>
<dbReference type="PANTHER" id="PTHR43537">
    <property type="entry name" value="TRANSCRIPTIONAL REGULATOR, GNTR FAMILY"/>
    <property type="match status" value="1"/>
</dbReference>
<protein>
    <submittedName>
        <fullName evidence="5">GntR family transcriptional regulator</fullName>
    </submittedName>
</protein>
<accession>A0ABQ2B7Q4</accession>
<gene>
    <name evidence="5" type="ORF">GCM10007368_29120</name>
</gene>
<dbReference type="Pfam" id="PF00392">
    <property type="entry name" value="GntR"/>
    <property type="match status" value="1"/>
</dbReference>
<dbReference type="Proteomes" id="UP000632535">
    <property type="component" value="Unassembled WGS sequence"/>
</dbReference>
<dbReference type="SUPFAM" id="SSF48008">
    <property type="entry name" value="GntR ligand-binding domain-like"/>
    <property type="match status" value="1"/>
</dbReference>
<dbReference type="SMART" id="SM00345">
    <property type="entry name" value="HTH_GNTR"/>
    <property type="match status" value="1"/>
</dbReference>
<dbReference type="InterPro" id="IPR000524">
    <property type="entry name" value="Tscrpt_reg_HTH_GntR"/>
</dbReference>
<keyword evidence="2" id="KW-0238">DNA-binding</keyword>
<organism evidence="5 6">
    <name type="scientific">Isoptericola cucumis</name>
    <dbReference type="NCBI Taxonomy" id="1776856"/>
    <lineage>
        <taxon>Bacteria</taxon>
        <taxon>Bacillati</taxon>
        <taxon>Actinomycetota</taxon>
        <taxon>Actinomycetes</taxon>
        <taxon>Micrococcales</taxon>
        <taxon>Promicromonosporaceae</taxon>
        <taxon>Isoptericola</taxon>
    </lineage>
</organism>
<evidence type="ECO:0000256" key="1">
    <source>
        <dbReference type="ARBA" id="ARBA00023015"/>
    </source>
</evidence>
<dbReference type="SMART" id="SM00895">
    <property type="entry name" value="FCD"/>
    <property type="match status" value="1"/>
</dbReference>
<evidence type="ECO:0000313" key="5">
    <source>
        <dbReference type="EMBL" id="GGI10012.1"/>
    </source>
</evidence>
<dbReference type="EMBL" id="BMDG01000010">
    <property type="protein sequence ID" value="GGI10012.1"/>
    <property type="molecule type" value="Genomic_DNA"/>
</dbReference>
<dbReference type="PANTHER" id="PTHR43537:SF44">
    <property type="entry name" value="GNTR FAMILY REGULATORY PROTEIN"/>
    <property type="match status" value="1"/>
</dbReference>
<keyword evidence="6" id="KW-1185">Reference proteome</keyword>
<evidence type="ECO:0000259" key="4">
    <source>
        <dbReference type="PROSITE" id="PS50949"/>
    </source>
</evidence>
<evidence type="ECO:0000256" key="3">
    <source>
        <dbReference type="ARBA" id="ARBA00023163"/>
    </source>
</evidence>
<evidence type="ECO:0000256" key="2">
    <source>
        <dbReference type="ARBA" id="ARBA00023125"/>
    </source>
</evidence>
<evidence type="ECO:0000313" key="6">
    <source>
        <dbReference type="Proteomes" id="UP000632535"/>
    </source>
</evidence>